<evidence type="ECO:0000256" key="4">
    <source>
        <dbReference type="ARBA" id="ARBA00011970"/>
    </source>
</evidence>
<dbReference type="EnsemblPlants" id="OBART08G23530.1">
    <property type="protein sequence ID" value="OBART08G23530.1"/>
    <property type="gene ID" value="OBART08G23530"/>
</dbReference>
<dbReference type="GO" id="GO:0009740">
    <property type="term" value="P:gibberellic acid mediated signaling pathway"/>
    <property type="evidence" value="ECO:0007669"/>
    <property type="project" value="UniProtKB-KW"/>
</dbReference>
<keyword evidence="11" id="KW-0539">Nucleus</keyword>
<dbReference type="GO" id="GO:0097363">
    <property type="term" value="F:protein O-acetylglucosaminyltransferase activity"/>
    <property type="evidence" value="ECO:0007669"/>
    <property type="project" value="UniProtKB-EC"/>
</dbReference>
<dbReference type="Gene3D" id="1.25.40.10">
    <property type="entry name" value="Tetratricopeptide repeat domain"/>
    <property type="match status" value="4"/>
</dbReference>
<evidence type="ECO:0000256" key="9">
    <source>
        <dbReference type="ARBA" id="ARBA00022803"/>
    </source>
</evidence>
<comment type="pathway">
    <text evidence="2">Protein modification; protein glycosylation.</text>
</comment>
<dbReference type="GO" id="GO:0005634">
    <property type="term" value="C:nucleus"/>
    <property type="evidence" value="ECO:0007669"/>
    <property type="project" value="UniProtKB-SubCell"/>
</dbReference>
<proteinExistence type="inferred from homology"/>
<keyword evidence="16" id="KW-1185">Reference proteome</keyword>
<feature type="repeat" description="TPR" evidence="12">
    <location>
        <begin position="390"/>
        <end position="423"/>
    </location>
</feature>
<feature type="repeat" description="TPR" evidence="12">
    <location>
        <begin position="68"/>
        <end position="101"/>
    </location>
</feature>
<dbReference type="UniPathway" id="UPA00378"/>
<feature type="region of interest" description="Disordered" evidence="13">
    <location>
        <begin position="1"/>
        <end position="29"/>
    </location>
</feature>
<dbReference type="InterPro" id="IPR019734">
    <property type="entry name" value="TPR_rpt"/>
</dbReference>
<dbReference type="Pfam" id="PF13181">
    <property type="entry name" value="TPR_8"/>
    <property type="match status" value="1"/>
</dbReference>
<dbReference type="InterPro" id="IPR006597">
    <property type="entry name" value="Sel1-like"/>
</dbReference>
<dbReference type="InterPro" id="IPR051939">
    <property type="entry name" value="Glycosyltr_41/O-GlcNAc_trsf"/>
</dbReference>
<evidence type="ECO:0000313" key="16">
    <source>
        <dbReference type="Proteomes" id="UP000026960"/>
    </source>
</evidence>
<dbReference type="Gene3D" id="3.40.50.2000">
    <property type="entry name" value="Glycogen Phosphorylase B"/>
    <property type="match status" value="1"/>
</dbReference>
<dbReference type="PROSITE" id="PS50005">
    <property type="entry name" value="TPR"/>
    <property type="match status" value="5"/>
</dbReference>
<name>A0A0D3H368_9ORYZ</name>
<sequence>MGRPGMDSTEGRESNGVVPERNGGAVPAKQQLDGKDTLRYANILRSRNKFAEALQLYNNVLEKDEANVEALIGKGICLQAQSLPMQAIECFNEAVRIDPANACALTYCGMIYKDEGHLVEAAEFVVINTRSLKCCICGSLKAKYSNAEAYQKARNADPSYKPAAEFLAIVLTDLGTSLKLAGNTEEGIQKYCEALEVDSHYAPAYYNLGVVYSEMMQFDLALTCYEKAALERPLYAEAYCNMGVIYKNRGELEAAIACYERCLTISPNFEIAKNNMAIALTDLGTKVKIEGDINQGVAYYKKALFYNWHYADAMYNLGVAYGEMLNFEMAIVFYELALHFNPRCAEACNNLGVIYKDRDNLDKAVECYQGKMDAASSMIQKAIFANSTYAEAYNNLGVLYRDAGSITSAVQAYEKCLQIDPDSRNAGQNRLLALNYIDEGFDDKLYQAHREWGKRFLKLYPQYTSWDNPKVTDRPLVIGYVSPDYFTHSVSYFIEAPLAHHDYSNYKVVVYSGVVKADAKTLRFKDKVLKKGGLWRDIYGIDEKKVASLVREDKVDILVELTGHTANNKLGTMACRPAPIQVTWIGYPNTTGLPTIDYRITDSLADPPDTTQNLDTFPYAGTTTTCESLYMGVPCVTMAGSVHAHNVGVSLLTKVGLGRLVAKSEDEYVSLALDLAADVTALQELRMSLRGLMAKSPVCDGENFTRGLESAYRNMWRRYCDGDAPALRRLDLLQEEPCSNNNKQDFDDNQVAKLADLKAQRVDAAVDGDKQSQLTAHAAVVGEVQQAPIMVNGVSSPVSSGKVEANGHISR</sequence>
<feature type="domain" description="O-GlcNAc transferase C-terminal" evidence="14">
    <location>
        <begin position="466"/>
        <end position="610"/>
    </location>
</feature>
<keyword evidence="7" id="KW-0808">Transferase</keyword>
<evidence type="ECO:0000256" key="10">
    <source>
        <dbReference type="ARBA" id="ARBA00022941"/>
    </source>
</evidence>
<dbReference type="PANTHER" id="PTHR44835">
    <property type="entry name" value="UDP-N-ACETYLGLUCOSAMINE--PEPTIDE N-ACETYLGLUCOSAMINYLTRANSFERASE SPINDLY-RELATED"/>
    <property type="match status" value="1"/>
</dbReference>
<evidence type="ECO:0000256" key="13">
    <source>
        <dbReference type="SAM" id="MobiDB-lite"/>
    </source>
</evidence>
<keyword evidence="9 12" id="KW-0802">TPR repeat</keyword>
<reference evidence="15" key="2">
    <citation type="submission" date="2015-03" db="UniProtKB">
        <authorList>
            <consortium name="EnsemblPlants"/>
        </authorList>
    </citation>
    <scope>IDENTIFICATION</scope>
</reference>
<dbReference type="SMART" id="SM00028">
    <property type="entry name" value="TPR"/>
    <property type="match status" value="9"/>
</dbReference>
<dbReference type="Gramene" id="OBART08G23530.1">
    <property type="protein sequence ID" value="OBART08G23530.1"/>
    <property type="gene ID" value="OBART08G23530"/>
</dbReference>
<dbReference type="Pfam" id="PF00515">
    <property type="entry name" value="TPR_1"/>
    <property type="match status" value="4"/>
</dbReference>
<dbReference type="Pfam" id="PF13432">
    <property type="entry name" value="TPR_16"/>
    <property type="match status" value="1"/>
</dbReference>
<dbReference type="HOGENOM" id="CLU_001721_4_0_1"/>
<evidence type="ECO:0000256" key="1">
    <source>
        <dbReference type="ARBA" id="ARBA00004123"/>
    </source>
</evidence>
<dbReference type="STRING" id="65489.A0A0D3H368"/>
<dbReference type="PaxDb" id="65489-OBART08G23530.1"/>
<evidence type="ECO:0000256" key="6">
    <source>
        <dbReference type="ARBA" id="ARBA00022676"/>
    </source>
</evidence>
<evidence type="ECO:0000256" key="12">
    <source>
        <dbReference type="PROSITE-ProRule" id="PRU00339"/>
    </source>
</evidence>
<evidence type="ECO:0000256" key="8">
    <source>
        <dbReference type="ARBA" id="ARBA00022737"/>
    </source>
</evidence>
<evidence type="ECO:0000256" key="5">
    <source>
        <dbReference type="ARBA" id="ARBA00019143"/>
    </source>
</evidence>
<dbReference type="PROSITE" id="PS50293">
    <property type="entry name" value="TPR_REGION"/>
    <property type="match status" value="2"/>
</dbReference>
<dbReference type="EC" id="2.4.1.255" evidence="4"/>
<evidence type="ECO:0000256" key="7">
    <source>
        <dbReference type="ARBA" id="ARBA00022679"/>
    </source>
</evidence>
<dbReference type="InterPro" id="IPR029489">
    <property type="entry name" value="OGT/SEC/SPY_C"/>
</dbReference>
<keyword evidence="8" id="KW-0677">Repeat</keyword>
<evidence type="ECO:0000256" key="11">
    <source>
        <dbReference type="ARBA" id="ARBA00023242"/>
    </source>
</evidence>
<keyword evidence="10" id="KW-0939">Gibberellin signaling pathway</keyword>
<feature type="repeat" description="TPR" evidence="12">
    <location>
        <begin position="311"/>
        <end position="344"/>
    </location>
</feature>
<dbReference type="Gene3D" id="3.40.50.11380">
    <property type="match status" value="1"/>
</dbReference>
<comment type="similarity">
    <text evidence="3">Belongs to the glycosyltransferase 41 family. O-GlcNAc transferase subfamily.</text>
</comment>
<evidence type="ECO:0000259" key="14">
    <source>
        <dbReference type="Pfam" id="PF13844"/>
    </source>
</evidence>
<dbReference type="SUPFAM" id="SSF48452">
    <property type="entry name" value="TPR-like"/>
    <property type="match status" value="1"/>
</dbReference>
<organism evidence="15">
    <name type="scientific">Oryza barthii</name>
    <dbReference type="NCBI Taxonomy" id="65489"/>
    <lineage>
        <taxon>Eukaryota</taxon>
        <taxon>Viridiplantae</taxon>
        <taxon>Streptophyta</taxon>
        <taxon>Embryophyta</taxon>
        <taxon>Tracheophyta</taxon>
        <taxon>Spermatophyta</taxon>
        <taxon>Magnoliopsida</taxon>
        <taxon>Liliopsida</taxon>
        <taxon>Poales</taxon>
        <taxon>Poaceae</taxon>
        <taxon>BOP clade</taxon>
        <taxon>Oryzoideae</taxon>
        <taxon>Oryzeae</taxon>
        <taxon>Oryzinae</taxon>
        <taxon>Oryza</taxon>
    </lineage>
</organism>
<dbReference type="eggNOG" id="KOG4626">
    <property type="taxonomic scope" value="Eukaryota"/>
</dbReference>
<evidence type="ECO:0000256" key="2">
    <source>
        <dbReference type="ARBA" id="ARBA00004922"/>
    </source>
</evidence>
<feature type="repeat" description="TPR" evidence="12">
    <location>
        <begin position="236"/>
        <end position="269"/>
    </location>
</feature>
<dbReference type="PANTHER" id="PTHR44835:SF1">
    <property type="entry name" value="PROTEIN O-GLCNAC TRANSFERASE"/>
    <property type="match status" value="1"/>
</dbReference>
<dbReference type="InterPro" id="IPR011990">
    <property type="entry name" value="TPR-like_helical_dom_sf"/>
</dbReference>
<protein>
    <recommendedName>
        <fullName evidence="5">Probable UDP-N-acetylglucosamine--peptide N-acetylglucosaminyltransferase SPINDLY</fullName>
        <ecNumber evidence="4">2.4.1.255</ecNumber>
    </recommendedName>
</protein>
<dbReference type="Pfam" id="PF13844">
    <property type="entry name" value="Glyco_transf_41"/>
    <property type="match status" value="2"/>
</dbReference>
<comment type="subcellular location">
    <subcellularLocation>
        <location evidence="1">Nucleus</location>
    </subcellularLocation>
</comment>
<dbReference type="SUPFAM" id="SSF81901">
    <property type="entry name" value="HCP-like"/>
    <property type="match status" value="1"/>
</dbReference>
<dbReference type="Proteomes" id="UP000026960">
    <property type="component" value="Chromosome 8"/>
</dbReference>
<reference evidence="15" key="1">
    <citation type="journal article" date="2009" name="Rice">
        <title>De Novo Next Generation Sequencing of Plant Genomes.</title>
        <authorList>
            <person name="Rounsley S."/>
            <person name="Marri P.R."/>
            <person name="Yu Y."/>
            <person name="He R."/>
            <person name="Sisneros N."/>
            <person name="Goicoechea J.L."/>
            <person name="Lee S.J."/>
            <person name="Angelova A."/>
            <person name="Kudrna D."/>
            <person name="Luo M."/>
            <person name="Affourtit J."/>
            <person name="Desany B."/>
            <person name="Knight J."/>
            <person name="Niazi F."/>
            <person name="Egholm M."/>
            <person name="Wing R.A."/>
        </authorList>
    </citation>
    <scope>NUCLEOTIDE SEQUENCE [LARGE SCALE GENOMIC DNA]</scope>
    <source>
        <strain evidence="15">cv. IRGC 105608</strain>
    </source>
</reference>
<evidence type="ECO:0000256" key="3">
    <source>
        <dbReference type="ARBA" id="ARBA00005386"/>
    </source>
</evidence>
<feature type="repeat" description="TPR" evidence="12">
    <location>
        <begin position="202"/>
        <end position="235"/>
    </location>
</feature>
<keyword evidence="6" id="KW-0328">Glycosyltransferase</keyword>
<accession>A0A0D3H368</accession>
<evidence type="ECO:0000313" key="15">
    <source>
        <dbReference type="EnsemblPlants" id="OBART08G23530.1"/>
    </source>
</evidence>
<dbReference type="AlphaFoldDB" id="A0A0D3H368"/>
<dbReference type="SMART" id="SM00671">
    <property type="entry name" value="SEL1"/>
    <property type="match status" value="3"/>
</dbReference>
<feature type="domain" description="O-GlcNAc transferase C-terminal" evidence="14">
    <location>
        <begin position="614"/>
        <end position="706"/>
    </location>
</feature>